<name>A0A9D5C5F3_9LILI</name>
<feature type="compositionally biased region" description="Polar residues" evidence="5">
    <location>
        <begin position="12"/>
        <end position="22"/>
    </location>
</feature>
<evidence type="ECO:0000256" key="3">
    <source>
        <dbReference type="ARBA" id="ARBA00022801"/>
    </source>
</evidence>
<reference evidence="7" key="1">
    <citation type="submission" date="2021-03" db="EMBL/GenBank/DDBJ databases">
        <authorList>
            <person name="Li Z."/>
            <person name="Yang C."/>
        </authorList>
    </citation>
    <scope>NUCLEOTIDE SEQUENCE</scope>
    <source>
        <strain evidence="7">Dzin_1.0</strain>
        <tissue evidence="7">Leaf</tissue>
    </source>
</reference>
<dbReference type="GO" id="GO:0019784">
    <property type="term" value="F:deNEDDylase activity"/>
    <property type="evidence" value="ECO:0007669"/>
    <property type="project" value="InterPro"/>
</dbReference>
<dbReference type="AlphaFoldDB" id="A0A9D5C5F3"/>
<dbReference type="OrthoDB" id="1711508at2759"/>
<comment type="similarity">
    <text evidence="1">Belongs to the peptidase C48 family.</text>
</comment>
<evidence type="ECO:0000256" key="5">
    <source>
        <dbReference type="SAM" id="MobiDB-lite"/>
    </source>
</evidence>
<evidence type="ECO:0000256" key="1">
    <source>
        <dbReference type="ARBA" id="ARBA00005234"/>
    </source>
</evidence>
<evidence type="ECO:0000256" key="4">
    <source>
        <dbReference type="ARBA" id="ARBA00022807"/>
    </source>
</evidence>
<dbReference type="GO" id="GO:0000338">
    <property type="term" value="P:protein deneddylation"/>
    <property type="evidence" value="ECO:0007669"/>
    <property type="project" value="TreeGrafter"/>
</dbReference>
<accession>A0A9D5C5F3</accession>
<feature type="domain" description="Ubiquitin-like protease family profile" evidence="6">
    <location>
        <begin position="192"/>
        <end position="359"/>
    </location>
</feature>
<dbReference type="Pfam" id="PF02902">
    <property type="entry name" value="Peptidase_C48"/>
    <property type="match status" value="1"/>
</dbReference>
<dbReference type="PANTHER" id="PTHR46468:SF1">
    <property type="entry name" value="SENTRIN-SPECIFIC PROTEASE 8"/>
    <property type="match status" value="1"/>
</dbReference>
<comment type="caution">
    <text evidence="7">The sequence shown here is derived from an EMBL/GenBank/DDBJ whole genome shotgun (WGS) entry which is preliminary data.</text>
</comment>
<protein>
    <recommendedName>
        <fullName evidence="6">Ubiquitin-like protease family profile domain-containing protein</fullName>
    </recommendedName>
</protein>
<keyword evidence="4" id="KW-0788">Thiol protease</keyword>
<evidence type="ECO:0000313" key="7">
    <source>
        <dbReference type="EMBL" id="KAJ0966387.1"/>
    </source>
</evidence>
<keyword evidence="3" id="KW-0378">Hydrolase</keyword>
<evidence type="ECO:0000259" key="6">
    <source>
        <dbReference type="PROSITE" id="PS50600"/>
    </source>
</evidence>
<keyword evidence="8" id="KW-1185">Reference proteome</keyword>
<dbReference type="EMBL" id="JAGGNH010000008">
    <property type="protein sequence ID" value="KAJ0966387.1"/>
    <property type="molecule type" value="Genomic_DNA"/>
</dbReference>
<keyword evidence="2" id="KW-0645">Protease</keyword>
<dbReference type="GO" id="GO:0006508">
    <property type="term" value="P:proteolysis"/>
    <property type="evidence" value="ECO:0007669"/>
    <property type="project" value="UniProtKB-KW"/>
</dbReference>
<dbReference type="PROSITE" id="PS50600">
    <property type="entry name" value="ULP_PROTEASE"/>
    <property type="match status" value="1"/>
</dbReference>
<dbReference type="GO" id="GO:0008234">
    <property type="term" value="F:cysteine-type peptidase activity"/>
    <property type="evidence" value="ECO:0007669"/>
    <property type="project" value="UniProtKB-KW"/>
</dbReference>
<proteinExistence type="inferred from homology"/>
<dbReference type="PANTHER" id="PTHR46468">
    <property type="entry name" value="SENTRIN-SPECIFIC PROTEASE 8"/>
    <property type="match status" value="1"/>
</dbReference>
<dbReference type="Gene3D" id="3.40.395.10">
    <property type="entry name" value="Adenoviral Proteinase, Chain A"/>
    <property type="match status" value="1"/>
</dbReference>
<dbReference type="InterPro" id="IPR003653">
    <property type="entry name" value="Peptidase_C48_C"/>
</dbReference>
<dbReference type="InterPro" id="IPR038765">
    <property type="entry name" value="Papain-like_cys_pep_sf"/>
</dbReference>
<dbReference type="Proteomes" id="UP001085076">
    <property type="component" value="Miscellaneous, Linkage group lg08"/>
</dbReference>
<sequence>MDGKPLIPGSPKQYSCSSAEDTNNTQDSFFVPLELIVSPLVTTKKPRKPTSKRTKFTMLPSMFFLNNQQEPTNLIDVVVQNSEEVPADQKTAQELPVVVIENSDVVLEKSDAVSEKTVSLISKPDNEAVLPKSSEKSTSSAVNVVSEKLPGFLPKCKKPAGMKRLNPVETAAIQMFLNTRMDSTSVWRNGESLCSREQLYPLLFGKMVDDDVIDVFIAIMMEKIKSCPDDYKKVAFVRPLLFSVFQAGVEDAIHEIMKNFVRDFDTADLCLCPIVKSAHWHLLVLDKEKKAYFHYTSLQNTHYDDDAKETRDILDNFIQKNMNFSGTDEYPLIHVTDCPQQKLTSLDCPTFVMRFIDELVKGEPLSLELKDVSLWRLKYAAQIILDGIRLNGDNYSNQQVPVKVVEQGSKVEE</sequence>
<feature type="region of interest" description="Disordered" evidence="5">
    <location>
        <begin position="1"/>
        <end position="22"/>
    </location>
</feature>
<evidence type="ECO:0000313" key="8">
    <source>
        <dbReference type="Proteomes" id="UP001085076"/>
    </source>
</evidence>
<dbReference type="SUPFAM" id="SSF54001">
    <property type="entry name" value="Cysteine proteinases"/>
    <property type="match status" value="1"/>
</dbReference>
<gene>
    <name evidence="7" type="ORF">J5N97_027525</name>
</gene>
<dbReference type="InterPro" id="IPR044613">
    <property type="entry name" value="Nep1/2-like"/>
</dbReference>
<reference evidence="7" key="2">
    <citation type="journal article" date="2022" name="Hortic Res">
        <title>The genome of Dioscorea zingiberensis sheds light on the biosynthesis, origin and evolution of the medicinally important diosgenin saponins.</title>
        <authorList>
            <person name="Li Y."/>
            <person name="Tan C."/>
            <person name="Li Z."/>
            <person name="Guo J."/>
            <person name="Li S."/>
            <person name="Chen X."/>
            <person name="Wang C."/>
            <person name="Dai X."/>
            <person name="Yang H."/>
            <person name="Song W."/>
            <person name="Hou L."/>
            <person name="Xu J."/>
            <person name="Tong Z."/>
            <person name="Xu A."/>
            <person name="Yuan X."/>
            <person name="Wang W."/>
            <person name="Yang Q."/>
            <person name="Chen L."/>
            <person name="Sun Z."/>
            <person name="Wang K."/>
            <person name="Pan B."/>
            <person name="Chen J."/>
            <person name="Bao Y."/>
            <person name="Liu F."/>
            <person name="Qi X."/>
            <person name="Gang D.R."/>
            <person name="Wen J."/>
            <person name="Li J."/>
        </authorList>
    </citation>
    <scope>NUCLEOTIDE SEQUENCE</scope>
    <source>
        <strain evidence="7">Dzin_1.0</strain>
    </source>
</reference>
<organism evidence="7 8">
    <name type="scientific">Dioscorea zingiberensis</name>
    <dbReference type="NCBI Taxonomy" id="325984"/>
    <lineage>
        <taxon>Eukaryota</taxon>
        <taxon>Viridiplantae</taxon>
        <taxon>Streptophyta</taxon>
        <taxon>Embryophyta</taxon>
        <taxon>Tracheophyta</taxon>
        <taxon>Spermatophyta</taxon>
        <taxon>Magnoliopsida</taxon>
        <taxon>Liliopsida</taxon>
        <taxon>Dioscoreales</taxon>
        <taxon>Dioscoreaceae</taxon>
        <taxon>Dioscorea</taxon>
    </lineage>
</organism>
<evidence type="ECO:0000256" key="2">
    <source>
        <dbReference type="ARBA" id="ARBA00022670"/>
    </source>
</evidence>